<dbReference type="RefSeq" id="XP_030853993.1">
    <property type="nucleotide sequence ID" value="XM_030998133.1"/>
</dbReference>
<dbReference type="PROSITE" id="PS00329">
    <property type="entry name" value="HSP70_2"/>
    <property type="match status" value="1"/>
</dbReference>
<dbReference type="PANTHER" id="PTHR19375">
    <property type="entry name" value="HEAT SHOCK PROTEIN 70KDA"/>
    <property type="match status" value="1"/>
</dbReference>
<dbReference type="Pfam" id="PF00012">
    <property type="entry name" value="HSP70"/>
    <property type="match status" value="1"/>
</dbReference>
<sequence>MASGKAPAIGIDLGTTYSCVGVFQNGKVEIIANDQGNRITPSCVAFTDTERLIGEAAMNQVAMNPKNTIFDAKRLIGRRVTDDNVQSDMKHWPFIVINKGGKPVLQAEYMGENKTLAPEEISSMVLTKMKETAEAYLGQQITDAVVTVPAYFNDEQRQATKDAGVIAGLNVLRIINEPTAAALAYGLDKKLKGEQRVLIFDLGGGTFDVSILVIDDGIFEVISTAGDTHLGGEDFDDRLVHHLAEEFKRKHKKDISSNPRSLRRLRTAAERAKRTLSSSASTNIQVESLYEGIDFSTSISRARFEELCSDLFAKCLQPVERAIIDAKIDKNRIDTVVLVGGSTRIPKVQKLLQEYLDGKDLNKSINPDEAVAYGAAVQAAILSNDPSEEIKDVILVDVAPLSLGVQTIGGVMSKLIERNTTIPTKATKNFVTIADNQSAITFKVFEGERAMTKENNRLGQFKFSGIPPAPRGVPKIKVTFDIDANGIMDVTAEDKSTGRSKKITITNDSGRISKDEIERMINDAESFKAEDDAHRERIAASNQLECYAYKVKSAIRDASAGSNLSSNDKEVVTKAVDDVVAWMDDNSLAKKKELSFKLNELQKTCSPIMAKIHAGRNSGYFT</sequence>
<dbReference type="InterPro" id="IPR013126">
    <property type="entry name" value="Hsp_70_fam"/>
</dbReference>
<dbReference type="FunFam" id="1.20.1270.10:FF:000049">
    <property type="entry name" value="Heat shock protein, putative"/>
    <property type="match status" value="1"/>
</dbReference>
<evidence type="ECO:0000313" key="6">
    <source>
        <dbReference type="Proteomes" id="UP000007110"/>
    </source>
</evidence>
<dbReference type="PROSITE" id="PS00297">
    <property type="entry name" value="HSP70_1"/>
    <property type="match status" value="1"/>
</dbReference>
<dbReference type="OMA" id="KYRWEDE"/>
<dbReference type="EnsemblMetazoa" id="XM_030998133">
    <property type="protein sequence ID" value="XP_030853993"/>
    <property type="gene ID" value="LOC588698"/>
</dbReference>
<organism evidence="5 6">
    <name type="scientific">Strongylocentrotus purpuratus</name>
    <name type="common">Purple sea urchin</name>
    <dbReference type="NCBI Taxonomy" id="7668"/>
    <lineage>
        <taxon>Eukaryota</taxon>
        <taxon>Metazoa</taxon>
        <taxon>Echinodermata</taxon>
        <taxon>Eleutherozoa</taxon>
        <taxon>Echinozoa</taxon>
        <taxon>Echinoidea</taxon>
        <taxon>Euechinoidea</taxon>
        <taxon>Echinacea</taxon>
        <taxon>Camarodonta</taxon>
        <taxon>Echinidea</taxon>
        <taxon>Strongylocentrotidae</taxon>
        <taxon>Strongylocentrotus</taxon>
    </lineage>
</organism>
<protein>
    <recommendedName>
        <fullName evidence="7">Heat shock protein 70</fullName>
    </recommendedName>
</protein>
<dbReference type="PRINTS" id="PR00301">
    <property type="entry name" value="HEATSHOCK70"/>
</dbReference>
<evidence type="ECO:0000256" key="1">
    <source>
        <dbReference type="ARBA" id="ARBA00007381"/>
    </source>
</evidence>
<dbReference type="InterPro" id="IPR018181">
    <property type="entry name" value="Heat_shock_70_CS"/>
</dbReference>
<dbReference type="SUPFAM" id="SSF53067">
    <property type="entry name" value="Actin-like ATPase domain"/>
    <property type="match status" value="2"/>
</dbReference>
<dbReference type="Gene3D" id="1.20.1270.10">
    <property type="match status" value="1"/>
</dbReference>
<dbReference type="FunFam" id="3.30.30.30:FF:000001">
    <property type="entry name" value="heat shock 70 kDa protein-like"/>
    <property type="match status" value="1"/>
</dbReference>
<reference evidence="6" key="1">
    <citation type="submission" date="2015-02" db="EMBL/GenBank/DDBJ databases">
        <title>Genome sequencing for Strongylocentrotus purpuratus.</title>
        <authorList>
            <person name="Murali S."/>
            <person name="Liu Y."/>
            <person name="Vee V."/>
            <person name="English A."/>
            <person name="Wang M."/>
            <person name="Skinner E."/>
            <person name="Han Y."/>
            <person name="Muzny D.M."/>
            <person name="Worley K.C."/>
            <person name="Gibbs R.A."/>
        </authorList>
    </citation>
    <scope>NUCLEOTIDE SEQUENCE</scope>
</reference>
<dbReference type="InParanoid" id="A0A7M7PQD8"/>
<dbReference type="CDD" id="cd10233">
    <property type="entry name" value="ASKHA_NBD_HSP70_HSPA1"/>
    <property type="match status" value="1"/>
</dbReference>
<dbReference type="Proteomes" id="UP000007110">
    <property type="component" value="Unassembled WGS sequence"/>
</dbReference>
<dbReference type="PROSITE" id="PS01036">
    <property type="entry name" value="HSP70_3"/>
    <property type="match status" value="1"/>
</dbReference>
<reference evidence="5" key="2">
    <citation type="submission" date="2021-01" db="UniProtKB">
        <authorList>
            <consortium name="EnsemblMetazoa"/>
        </authorList>
    </citation>
    <scope>IDENTIFICATION</scope>
</reference>
<keyword evidence="2 4" id="KW-0547">Nucleotide-binding</keyword>
<dbReference type="GO" id="GO:0005886">
    <property type="term" value="C:plasma membrane"/>
    <property type="evidence" value="ECO:0000318"/>
    <property type="project" value="GO_Central"/>
</dbReference>
<dbReference type="FunFam" id="2.60.34.10:FF:000002">
    <property type="entry name" value="Heat shock 70 kDa"/>
    <property type="match status" value="1"/>
</dbReference>
<evidence type="ECO:0000256" key="4">
    <source>
        <dbReference type="RuleBase" id="RU003322"/>
    </source>
</evidence>
<dbReference type="AlphaFoldDB" id="A0A7M7PQD8"/>
<evidence type="ECO:0008006" key="7">
    <source>
        <dbReference type="Google" id="ProtNLM"/>
    </source>
</evidence>
<dbReference type="GO" id="GO:0005737">
    <property type="term" value="C:cytoplasm"/>
    <property type="evidence" value="ECO:0000318"/>
    <property type="project" value="GO_Central"/>
</dbReference>
<dbReference type="GeneID" id="588698"/>
<dbReference type="OrthoDB" id="2401965at2759"/>
<dbReference type="Gene3D" id="2.60.34.10">
    <property type="entry name" value="Substrate Binding Domain Of DNAk, Chain A, domain 1"/>
    <property type="match status" value="1"/>
</dbReference>
<accession>A0A7M7PQD8</accession>
<evidence type="ECO:0000256" key="3">
    <source>
        <dbReference type="ARBA" id="ARBA00022840"/>
    </source>
</evidence>
<dbReference type="GO" id="GO:0042026">
    <property type="term" value="P:protein refolding"/>
    <property type="evidence" value="ECO:0000318"/>
    <property type="project" value="GO_Central"/>
</dbReference>
<name>A0A7M7PQD8_STRPU</name>
<dbReference type="FunFam" id="3.30.420.40:FF:000026">
    <property type="entry name" value="Heat shock protein 70"/>
    <property type="match status" value="1"/>
</dbReference>
<dbReference type="FunFam" id="3.90.640.10:FF:000002">
    <property type="entry name" value="Heat shock 70 kDa"/>
    <property type="match status" value="1"/>
</dbReference>
<keyword evidence="6" id="KW-1185">Reference proteome</keyword>
<dbReference type="SUPFAM" id="SSF100920">
    <property type="entry name" value="Heat shock protein 70kD (HSP70), peptide-binding domain"/>
    <property type="match status" value="1"/>
</dbReference>
<dbReference type="InterPro" id="IPR029047">
    <property type="entry name" value="HSP70_peptide-bd_sf"/>
</dbReference>
<dbReference type="Gene3D" id="3.30.420.40">
    <property type="match status" value="2"/>
</dbReference>
<dbReference type="InterPro" id="IPR043129">
    <property type="entry name" value="ATPase_NBD"/>
</dbReference>
<proteinExistence type="inferred from homology"/>
<dbReference type="GO" id="GO:0005829">
    <property type="term" value="C:cytosol"/>
    <property type="evidence" value="ECO:0000318"/>
    <property type="project" value="GO_Central"/>
</dbReference>
<dbReference type="GO" id="GO:0005524">
    <property type="term" value="F:ATP binding"/>
    <property type="evidence" value="ECO:0007669"/>
    <property type="project" value="UniProtKB-KW"/>
</dbReference>
<comment type="similarity">
    <text evidence="1 4">Belongs to the heat shock protein 70 family.</text>
</comment>
<evidence type="ECO:0000256" key="2">
    <source>
        <dbReference type="ARBA" id="ARBA00022741"/>
    </source>
</evidence>
<dbReference type="Gene3D" id="3.90.640.10">
    <property type="entry name" value="Actin, Chain A, domain 4"/>
    <property type="match status" value="1"/>
</dbReference>
<dbReference type="GO" id="GO:0140662">
    <property type="term" value="F:ATP-dependent protein folding chaperone"/>
    <property type="evidence" value="ECO:0007669"/>
    <property type="project" value="InterPro"/>
</dbReference>
<dbReference type="GO" id="GO:0044183">
    <property type="term" value="F:protein folding chaperone"/>
    <property type="evidence" value="ECO:0000318"/>
    <property type="project" value="GO_Central"/>
</dbReference>
<evidence type="ECO:0000313" key="5">
    <source>
        <dbReference type="EnsemblMetazoa" id="XP_030853993"/>
    </source>
</evidence>
<dbReference type="GO" id="GO:0031072">
    <property type="term" value="F:heat shock protein binding"/>
    <property type="evidence" value="ECO:0000318"/>
    <property type="project" value="GO_Central"/>
</dbReference>
<keyword evidence="3 4" id="KW-0067">ATP-binding</keyword>
<dbReference type="NCBIfam" id="NF001413">
    <property type="entry name" value="PRK00290.1"/>
    <property type="match status" value="1"/>
</dbReference>
<dbReference type="InterPro" id="IPR029048">
    <property type="entry name" value="HSP70_C_sf"/>
</dbReference>
<dbReference type="GO" id="GO:0005634">
    <property type="term" value="C:nucleus"/>
    <property type="evidence" value="ECO:0000318"/>
    <property type="project" value="GO_Central"/>
</dbReference>
<dbReference type="SUPFAM" id="SSF100934">
    <property type="entry name" value="Heat shock protein 70kD (HSP70), C-terminal subdomain"/>
    <property type="match status" value="1"/>
</dbReference>
<dbReference type="Gene3D" id="3.30.30.30">
    <property type="match status" value="1"/>
</dbReference>
<dbReference type="GO" id="GO:0016887">
    <property type="term" value="F:ATP hydrolysis activity"/>
    <property type="evidence" value="ECO:0000318"/>
    <property type="project" value="GO_Central"/>
</dbReference>
<dbReference type="KEGG" id="spu:588698"/>